<feature type="transmembrane region" description="Helical" evidence="8">
    <location>
        <begin position="237"/>
        <end position="254"/>
    </location>
</feature>
<dbReference type="STRING" id="742726.HMPREF9448_01757"/>
<dbReference type="CDD" id="cd17332">
    <property type="entry name" value="MFS_MelB_like"/>
    <property type="match status" value="1"/>
</dbReference>
<feature type="transmembrane region" description="Helical" evidence="8">
    <location>
        <begin position="80"/>
        <end position="100"/>
    </location>
</feature>
<dbReference type="OrthoDB" id="9764596at2"/>
<evidence type="ECO:0000256" key="4">
    <source>
        <dbReference type="ARBA" id="ARBA00022475"/>
    </source>
</evidence>
<feature type="transmembrane region" description="Helical" evidence="8">
    <location>
        <begin position="337"/>
        <end position="359"/>
    </location>
</feature>
<sequence length="471" mass="52658">MEHVKLREKIGYGLGDAASSMFWKLFTMYLLFFYTDVVGISAAVVGTMFLITRIWDTFLDPFIGILGDRTHSRFGKFRPYLLWGAIPFGLCGILTFSSWGGDSEISKIVYAYVTYTLMMMVYSFVNVPYASLLGVMSPDPQTRTSLSSYRMTFAFGGSILVLFLIEPLVDIFSKMKIVDGVPSQAFGWQMAAVVFAILAAIMFFLTFSWTKERIKPIKEEKTSLKDDVKDLATNKPWWILLVAGIMVIGFNSLRDGSAVYYFKYYVEASDTFSFTFMSASVTLITIYLVLGQAANILGIMLVPTFTRLMGKKYTFLTATVGATIFSILFYFLPKDGIYGILALQIIISICAGIVSPLLWSMYADISDYSEWKTGRRATGLIFSSSSMSQKLGWTLGGSLTGWLLFYFGFEANTIQSESALTGICLMMSIFPAIATGISALFISRYPLSEKRLSEISSDLENRRESAEQNKI</sequence>
<dbReference type="InterPro" id="IPR020846">
    <property type="entry name" value="MFS_dom"/>
</dbReference>
<dbReference type="EMBL" id="ADLE01000011">
    <property type="protein sequence ID" value="EJZ63918.1"/>
    <property type="molecule type" value="Genomic_DNA"/>
</dbReference>
<evidence type="ECO:0000259" key="9">
    <source>
        <dbReference type="PROSITE" id="PS50850"/>
    </source>
</evidence>
<dbReference type="InterPro" id="IPR018043">
    <property type="entry name" value="Na/Gal_symport_CS"/>
</dbReference>
<keyword evidence="5 8" id="KW-0812">Transmembrane</keyword>
<evidence type="ECO:0000256" key="3">
    <source>
        <dbReference type="ARBA" id="ARBA00022448"/>
    </source>
</evidence>
<keyword evidence="7 8" id="KW-0472">Membrane</keyword>
<feature type="transmembrane region" description="Helical" evidence="8">
    <location>
        <begin position="185"/>
        <end position="209"/>
    </location>
</feature>
<organism evidence="10 11">
    <name type="scientific">Barnesiella intestinihominis YIT 11860</name>
    <dbReference type="NCBI Taxonomy" id="742726"/>
    <lineage>
        <taxon>Bacteria</taxon>
        <taxon>Pseudomonadati</taxon>
        <taxon>Bacteroidota</taxon>
        <taxon>Bacteroidia</taxon>
        <taxon>Bacteroidales</taxon>
        <taxon>Barnesiellaceae</taxon>
        <taxon>Barnesiella</taxon>
    </lineage>
</organism>
<feature type="transmembrane region" description="Helical" evidence="8">
    <location>
        <begin position="112"/>
        <end position="135"/>
    </location>
</feature>
<evidence type="ECO:0000256" key="7">
    <source>
        <dbReference type="ARBA" id="ARBA00023136"/>
    </source>
</evidence>
<dbReference type="NCBIfam" id="TIGR00792">
    <property type="entry name" value="gph"/>
    <property type="match status" value="1"/>
</dbReference>
<dbReference type="eggNOG" id="COG2211">
    <property type="taxonomic scope" value="Bacteria"/>
</dbReference>
<feature type="transmembrane region" description="Helical" evidence="8">
    <location>
        <begin position="274"/>
        <end position="301"/>
    </location>
</feature>
<feature type="transmembrane region" description="Helical" evidence="8">
    <location>
        <begin position="38"/>
        <end position="59"/>
    </location>
</feature>
<feature type="domain" description="Major facilitator superfamily (MFS) profile" evidence="9">
    <location>
        <begin position="1"/>
        <end position="446"/>
    </location>
</feature>
<dbReference type="PANTHER" id="PTHR11328:SF24">
    <property type="entry name" value="MAJOR FACILITATOR SUPERFAMILY (MFS) PROFILE DOMAIN-CONTAINING PROTEIN"/>
    <property type="match status" value="1"/>
</dbReference>
<dbReference type="PANTHER" id="PTHR11328">
    <property type="entry name" value="MAJOR FACILITATOR SUPERFAMILY DOMAIN-CONTAINING PROTEIN"/>
    <property type="match status" value="1"/>
</dbReference>
<dbReference type="AlphaFoldDB" id="K0WXC6"/>
<dbReference type="PROSITE" id="PS00872">
    <property type="entry name" value="NA_GALACTOSIDE_SYMP"/>
    <property type="match status" value="1"/>
</dbReference>
<dbReference type="PROSITE" id="PS50850">
    <property type="entry name" value="MFS"/>
    <property type="match status" value="1"/>
</dbReference>
<dbReference type="SUPFAM" id="SSF103473">
    <property type="entry name" value="MFS general substrate transporter"/>
    <property type="match status" value="1"/>
</dbReference>
<evidence type="ECO:0000256" key="2">
    <source>
        <dbReference type="ARBA" id="ARBA00009617"/>
    </source>
</evidence>
<evidence type="ECO:0000256" key="6">
    <source>
        <dbReference type="ARBA" id="ARBA00022989"/>
    </source>
</evidence>
<evidence type="ECO:0000256" key="8">
    <source>
        <dbReference type="SAM" id="Phobius"/>
    </source>
</evidence>
<evidence type="ECO:0000256" key="5">
    <source>
        <dbReference type="ARBA" id="ARBA00022692"/>
    </source>
</evidence>
<reference evidence="10 11" key="1">
    <citation type="submission" date="2012-08" db="EMBL/GenBank/DDBJ databases">
        <title>The Genome Sequence of Barnesiella intestinihominis YIT 11860.</title>
        <authorList>
            <consortium name="The Broad Institute Genome Sequencing Platform"/>
            <person name="Earl A."/>
            <person name="Ward D."/>
            <person name="Feldgarden M."/>
            <person name="Gevers D."/>
            <person name="Morotomi M."/>
            <person name="Walker B."/>
            <person name="Young S.K."/>
            <person name="Zeng Q."/>
            <person name="Gargeya S."/>
            <person name="Fitzgerald M."/>
            <person name="Haas B."/>
            <person name="Abouelleil A."/>
            <person name="Alvarado L."/>
            <person name="Arachchi H.M."/>
            <person name="Berlin A.M."/>
            <person name="Chapman S.B."/>
            <person name="Goldberg J."/>
            <person name="Griggs A."/>
            <person name="Gujja S."/>
            <person name="Hansen M."/>
            <person name="Howarth C."/>
            <person name="Imamovic A."/>
            <person name="Larimer J."/>
            <person name="McCowen C."/>
            <person name="Montmayeur A."/>
            <person name="Murphy C."/>
            <person name="Neiman D."/>
            <person name="Pearson M."/>
            <person name="Priest M."/>
            <person name="Roberts A."/>
            <person name="Saif S."/>
            <person name="Shea T."/>
            <person name="Sisk P."/>
            <person name="Sykes S."/>
            <person name="Wortman J."/>
            <person name="Nusbaum C."/>
            <person name="Birren B."/>
        </authorList>
    </citation>
    <scope>NUCLEOTIDE SEQUENCE [LARGE SCALE GENOMIC DNA]</scope>
    <source>
        <strain evidence="10 11">YIT 11860</strain>
    </source>
</reference>
<comment type="caution">
    <text evidence="10">The sequence shown here is derived from an EMBL/GenBank/DDBJ whole genome shotgun (WGS) entry which is preliminary data.</text>
</comment>
<keyword evidence="4" id="KW-1003">Cell membrane</keyword>
<dbReference type="HOGENOM" id="CLU_027408_0_2_10"/>
<feature type="transmembrane region" description="Helical" evidence="8">
    <location>
        <begin position="420"/>
        <end position="442"/>
    </location>
</feature>
<dbReference type="InterPro" id="IPR039672">
    <property type="entry name" value="MFS_2"/>
</dbReference>
<name>K0WXC6_9BACT</name>
<accession>K0WXC6</accession>
<dbReference type="Proteomes" id="UP000006044">
    <property type="component" value="Unassembled WGS sequence"/>
</dbReference>
<protein>
    <submittedName>
        <fullName evidence="10">Sugar (Glycoside-Pentoside-Hexuronide) transporter</fullName>
    </submittedName>
</protein>
<dbReference type="InterPro" id="IPR036259">
    <property type="entry name" value="MFS_trans_sf"/>
</dbReference>
<dbReference type="GO" id="GO:0005886">
    <property type="term" value="C:plasma membrane"/>
    <property type="evidence" value="ECO:0007669"/>
    <property type="project" value="UniProtKB-SubCell"/>
</dbReference>
<keyword evidence="11" id="KW-1185">Reference proteome</keyword>
<feature type="transmembrane region" description="Helical" evidence="8">
    <location>
        <begin position="391"/>
        <end position="408"/>
    </location>
</feature>
<keyword evidence="6 8" id="KW-1133">Transmembrane helix</keyword>
<evidence type="ECO:0000313" key="11">
    <source>
        <dbReference type="Proteomes" id="UP000006044"/>
    </source>
</evidence>
<feature type="transmembrane region" description="Helical" evidence="8">
    <location>
        <begin position="147"/>
        <end position="165"/>
    </location>
</feature>
<dbReference type="Pfam" id="PF13347">
    <property type="entry name" value="MFS_2"/>
    <property type="match status" value="1"/>
</dbReference>
<proteinExistence type="inferred from homology"/>
<comment type="similarity">
    <text evidence="2">Belongs to the sodium:galactoside symporter (TC 2.A.2) family.</text>
</comment>
<dbReference type="GO" id="GO:0006814">
    <property type="term" value="P:sodium ion transport"/>
    <property type="evidence" value="ECO:0007669"/>
    <property type="project" value="InterPro"/>
</dbReference>
<dbReference type="GO" id="GO:0008643">
    <property type="term" value="P:carbohydrate transport"/>
    <property type="evidence" value="ECO:0007669"/>
    <property type="project" value="InterPro"/>
</dbReference>
<dbReference type="Gene3D" id="1.20.1250.20">
    <property type="entry name" value="MFS general substrate transporter like domains"/>
    <property type="match status" value="1"/>
</dbReference>
<dbReference type="PATRIC" id="fig|742726.3.peg.1842"/>
<feature type="transmembrane region" description="Helical" evidence="8">
    <location>
        <begin position="313"/>
        <end position="331"/>
    </location>
</feature>
<gene>
    <name evidence="10" type="ORF">HMPREF9448_01757</name>
</gene>
<keyword evidence="3" id="KW-0813">Transport</keyword>
<comment type="subcellular location">
    <subcellularLocation>
        <location evidence="1">Cell membrane</location>
        <topology evidence="1">Multi-pass membrane protein</topology>
    </subcellularLocation>
</comment>
<evidence type="ECO:0000313" key="10">
    <source>
        <dbReference type="EMBL" id="EJZ63918.1"/>
    </source>
</evidence>
<evidence type="ECO:0000256" key="1">
    <source>
        <dbReference type="ARBA" id="ARBA00004651"/>
    </source>
</evidence>
<dbReference type="GO" id="GO:0015293">
    <property type="term" value="F:symporter activity"/>
    <property type="evidence" value="ECO:0007669"/>
    <property type="project" value="InterPro"/>
</dbReference>
<dbReference type="InterPro" id="IPR001927">
    <property type="entry name" value="Na/Gal_symport"/>
</dbReference>
<dbReference type="RefSeq" id="WP_008862216.1">
    <property type="nucleotide sequence ID" value="NZ_JH815204.1"/>
</dbReference>
<dbReference type="GeneID" id="77848996"/>